<evidence type="ECO:0000256" key="1">
    <source>
        <dbReference type="SAM" id="MobiDB-lite"/>
    </source>
</evidence>
<keyword evidence="4" id="KW-1185">Reference proteome</keyword>
<proteinExistence type="predicted"/>
<feature type="transmembrane region" description="Helical" evidence="2">
    <location>
        <begin position="171"/>
        <end position="191"/>
    </location>
</feature>
<feature type="transmembrane region" description="Helical" evidence="2">
    <location>
        <begin position="110"/>
        <end position="130"/>
    </location>
</feature>
<feature type="transmembrane region" description="Helical" evidence="2">
    <location>
        <begin position="68"/>
        <end position="90"/>
    </location>
</feature>
<organism evidence="3 4">
    <name type="scientific">Colletotrichum plurivorum</name>
    <dbReference type="NCBI Taxonomy" id="2175906"/>
    <lineage>
        <taxon>Eukaryota</taxon>
        <taxon>Fungi</taxon>
        <taxon>Dikarya</taxon>
        <taxon>Ascomycota</taxon>
        <taxon>Pezizomycotina</taxon>
        <taxon>Sordariomycetes</taxon>
        <taxon>Hypocreomycetidae</taxon>
        <taxon>Glomerellales</taxon>
        <taxon>Glomerellaceae</taxon>
        <taxon>Colletotrichum</taxon>
        <taxon>Colletotrichum orchidearum species complex</taxon>
    </lineage>
</organism>
<feature type="region of interest" description="Disordered" evidence="1">
    <location>
        <begin position="1"/>
        <end position="59"/>
    </location>
</feature>
<accession>A0A8H6NHC5</accession>
<reference evidence="3" key="1">
    <citation type="journal article" date="2020" name="Phytopathology">
        <title>Genome Sequence Resources of Colletotrichum truncatum, C. plurivorum, C. musicola, and C. sojae: Four Species Pathogenic to Soybean (Glycine max).</title>
        <authorList>
            <person name="Rogerio F."/>
            <person name="Boufleur T.R."/>
            <person name="Ciampi-Guillardi M."/>
            <person name="Sukno S.A."/>
            <person name="Thon M.R."/>
            <person name="Massola Junior N.S."/>
            <person name="Baroncelli R."/>
        </authorList>
    </citation>
    <scope>NUCLEOTIDE SEQUENCE</scope>
    <source>
        <strain evidence="3">LFN00145</strain>
    </source>
</reference>
<dbReference type="EMBL" id="WIGO01000064">
    <property type="protein sequence ID" value="KAF6832923.1"/>
    <property type="molecule type" value="Genomic_DNA"/>
</dbReference>
<sequence length="622" mass="67706">MPPSRQNDAEIPFTGSPDATSRADSSGVGHDSWRREAEVEEDRTGYSPVAVDDEATPRNEHPRRKIDILTILTDLSAVTLPLLMVGFVVAAWRLDDTRVLENSHGIWKNAFTVLATVFPILFASIVGRLMSEAARWKLEKGTTVGSLEQLIGSRTVGATALTVIQLGSPNLLSALLLTVWALSPLGAQSLLRMVELRVDLEVEATTVVYFDNSAQSHLFDWADGEVSAITGAYVEGRRRSLASLYLNSVMAPEVTKLDTMDLWGNVKIPFMAQTAQGDWTDTPQDNTITQYSSLVGVPIKNTNMNANSTLSAESEYIHLDCSNLTMITDVNRPGANAGRGQSEMLTDSVRSSVRAEKTYKLPNGTWHGFNATESDTSWGLSLDRFVNPWWTGDNGTVTSHVDGLRPASFKDEDGIEAGQTKLQFEAFVTSSFFTSEAFMRAYCRVTQRYVESRVRSSDVNFLKNVTVGEISVRLAQLLNTYVQLSKLALDVTGGSSESVTFEPDVTAAAESGRDVVLYNVSGLWVALCLTSSVVLLGAGLLSVLFKHKAKGPEVLGYASTVLRDSRSVELDSGAGLMNGMDLSKSIKAKRIRYGFVMGKGNRESTVGVGLQHETEHVHDGGQ</sequence>
<keyword evidence="2" id="KW-1133">Transmembrane helix</keyword>
<evidence type="ECO:0000256" key="2">
    <source>
        <dbReference type="SAM" id="Phobius"/>
    </source>
</evidence>
<feature type="transmembrane region" description="Helical" evidence="2">
    <location>
        <begin position="523"/>
        <end position="545"/>
    </location>
</feature>
<dbReference type="AlphaFoldDB" id="A0A8H6NHC5"/>
<name>A0A8H6NHC5_9PEZI</name>
<dbReference type="Proteomes" id="UP000654918">
    <property type="component" value="Unassembled WGS sequence"/>
</dbReference>
<comment type="caution">
    <text evidence="3">The sequence shown here is derived from an EMBL/GenBank/DDBJ whole genome shotgun (WGS) entry which is preliminary data.</text>
</comment>
<gene>
    <name evidence="3" type="ORF">CPLU01_05872</name>
</gene>
<keyword evidence="2" id="KW-0472">Membrane</keyword>
<evidence type="ECO:0000313" key="3">
    <source>
        <dbReference type="EMBL" id="KAF6832923.1"/>
    </source>
</evidence>
<evidence type="ECO:0000313" key="4">
    <source>
        <dbReference type="Proteomes" id="UP000654918"/>
    </source>
</evidence>
<protein>
    <submittedName>
        <fullName evidence="3">Uncharacterized protein</fullName>
    </submittedName>
</protein>
<keyword evidence="2" id="KW-0812">Transmembrane</keyword>